<evidence type="ECO:0000313" key="8">
    <source>
        <dbReference type="Proteomes" id="UP001203004"/>
    </source>
</evidence>
<keyword evidence="1 6" id="KW-0963">Cytoplasm</keyword>
<comment type="caution">
    <text evidence="7">The sequence shown here is derived from an EMBL/GenBank/DDBJ whole genome shotgun (WGS) entry which is preliminary data.</text>
</comment>
<dbReference type="GO" id="GO:0032259">
    <property type="term" value="P:methylation"/>
    <property type="evidence" value="ECO:0007669"/>
    <property type="project" value="UniProtKB-KW"/>
</dbReference>
<name>A0ABT0MBF3_9BACL</name>
<dbReference type="Gene3D" id="3.40.50.150">
    <property type="entry name" value="Vaccinia Virus protein VP39"/>
    <property type="match status" value="1"/>
</dbReference>
<comment type="function">
    <text evidence="6">Specifically methylates the N7 position of guanine in position 535 of 16S rRNA.</text>
</comment>
<comment type="caution">
    <text evidence="6">Lacks conserved residue(s) required for the propagation of feature annotation.</text>
</comment>
<reference evidence="7 8" key="1">
    <citation type="submission" date="2022-05" db="EMBL/GenBank/DDBJ databases">
        <title>Sporolactobacillus sp nov CPB3-1, isolated from tree bark (Mangifera indica L.).</title>
        <authorList>
            <person name="Phuengjayaem S."/>
            <person name="Tanasupawat S."/>
        </authorList>
    </citation>
    <scope>NUCLEOTIDE SEQUENCE [LARGE SCALE GENOMIC DNA]</scope>
    <source>
        <strain evidence="7 8">CPB3-1</strain>
    </source>
</reference>
<evidence type="ECO:0000256" key="4">
    <source>
        <dbReference type="ARBA" id="ARBA00022679"/>
    </source>
</evidence>
<dbReference type="HAMAP" id="MF_00074">
    <property type="entry name" value="16SrRNA_methyltr_G"/>
    <property type="match status" value="1"/>
</dbReference>
<dbReference type="RefSeq" id="WP_249101693.1">
    <property type="nucleotide sequence ID" value="NZ_JAMAST010000011.1"/>
</dbReference>
<keyword evidence="2 6" id="KW-0698">rRNA processing</keyword>
<accession>A0ABT0MBF3</accession>
<proteinExistence type="inferred from homology"/>
<dbReference type="PANTHER" id="PTHR31760:SF0">
    <property type="entry name" value="S-ADENOSYL-L-METHIONINE-DEPENDENT METHYLTRANSFERASES SUPERFAMILY PROTEIN"/>
    <property type="match status" value="1"/>
</dbReference>
<feature type="binding site" evidence="6">
    <location>
        <position position="75"/>
    </location>
    <ligand>
        <name>S-adenosyl-L-methionine</name>
        <dbReference type="ChEBI" id="CHEBI:59789"/>
    </ligand>
</feature>
<evidence type="ECO:0000313" key="7">
    <source>
        <dbReference type="EMBL" id="MCL1632205.1"/>
    </source>
</evidence>
<feature type="binding site" evidence="6">
    <location>
        <position position="80"/>
    </location>
    <ligand>
        <name>S-adenosyl-L-methionine</name>
        <dbReference type="ChEBI" id="CHEBI:59789"/>
    </ligand>
</feature>
<dbReference type="GO" id="GO:0008168">
    <property type="term" value="F:methyltransferase activity"/>
    <property type="evidence" value="ECO:0007669"/>
    <property type="project" value="UniProtKB-KW"/>
</dbReference>
<dbReference type="CDD" id="cd02440">
    <property type="entry name" value="AdoMet_MTases"/>
    <property type="match status" value="1"/>
</dbReference>
<feature type="binding site" evidence="6">
    <location>
        <position position="145"/>
    </location>
    <ligand>
        <name>S-adenosyl-L-methionine</name>
        <dbReference type="ChEBI" id="CHEBI:59789"/>
    </ligand>
</feature>
<gene>
    <name evidence="6 7" type="primary">rsmG</name>
    <name evidence="7" type="ORF">M3N64_09660</name>
</gene>
<dbReference type="NCBIfam" id="TIGR00138">
    <property type="entry name" value="rsmG_gidB"/>
    <property type="match status" value="1"/>
</dbReference>
<dbReference type="Pfam" id="PF02527">
    <property type="entry name" value="GidB"/>
    <property type="match status" value="1"/>
</dbReference>
<evidence type="ECO:0000256" key="6">
    <source>
        <dbReference type="HAMAP-Rule" id="MF_00074"/>
    </source>
</evidence>
<organism evidence="7 8">
    <name type="scientific">Sporolactobacillus mangiferae</name>
    <dbReference type="NCBI Taxonomy" id="2940498"/>
    <lineage>
        <taxon>Bacteria</taxon>
        <taxon>Bacillati</taxon>
        <taxon>Bacillota</taxon>
        <taxon>Bacilli</taxon>
        <taxon>Bacillales</taxon>
        <taxon>Sporolactobacillaceae</taxon>
        <taxon>Sporolactobacillus</taxon>
    </lineage>
</organism>
<keyword evidence="5 6" id="KW-0949">S-adenosyl-L-methionine</keyword>
<comment type="similarity">
    <text evidence="6">Belongs to the methyltransferase superfamily. RNA methyltransferase RsmG family.</text>
</comment>
<dbReference type="EC" id="2.1.1.-" evidence="6"/>
<evidence type="ECO:0000256" key="1">
    <source>
        <dbReference type="ARBA" id="ARBA00022490"/>
    </source>
</evidence>
<protein>
    <recommendedName>
        <fullName evidence="6">Ribosomal RNA small subunit methyltransferase G</fullName>
        <ecNumber evidence="6">2.1.1.-</ecNumber>
    </recommendedName>
    <alternativeName>
        <fullName evidence="6">16S rRNA 7-methylguanosine methyltransferase</fullName>
        <shortName evidence="6">16S rRNA m7G methyltransferase</shortName>
    </alternativeName>
</protein>
<dbReference type="EMBL" id="JAMAST010000011">
    <property type="protein sequence ID" value="MCL1632205.1"/>
    <property type="molecule type" value="Genomic_DNA"/>
</dbReference>
<keyword evidence="8" id="KW-1185">Reference proteome</keyword>
<dbReference type="InterPro" id="IPR003682">
    <property type="entry name" value="rRNA_ssu_MeTfrase_G"/>
</dbReference>
<evidence type="ECO:0000256" key="3">
    <source>
        <dbReference type="ARBA" id="ARBA00022603"/>
    </source>
</evidence>
<dbReference type="Proteomes" id="UP001203004">
    <property type="component" value="Unassembled WGS sequence"/>
</dbReference>
<keyword evidence="4 6" id="KW-0808">Transferase</keyword>
<comment type="subcellular location">
    <subcellularLocation>
        <location evidence="6">Cytoplasm</location>
    </subcellularLocation>
</comment>
<dbReference type="PIRSF" id="PIRSF003078">
    <property type="entry name" value="GidB"/>
    <property type="match status" value="1"/>
</dbReference>
<sequence>MDSLAALLSEKKIHLSDTQILQFHRYYELLVEWNEKMNLTAITDQKEIEIKHFFDSLTPSFYFSIQNVKTICDVGSGAGFPGIPLKILFPSLDLTIIDSLKKRLTFIQAVADTLDLDQITLCHDRAEDFAHKPDFREHFDLVTARAVARLSVLSEYCLPLVRMGGMFLALKGSNAGEELQQADHAIAELGGRLIKTVSLNLPDNSGKRTLIRIDKIRPTPDKYPRKSGIPMKKPL</sequence>
<evidence type="ECO:0000256" key="5">
    <source>
        <dbReference type="ARBA" id="ARBA00022691"/>
    </source>
</evidence>
<feature type="binding site" evidence="6">
    <location>
        <begin position="126"/>
        <end position="127"/>
    </location>
    <ligand>
        <name>S-adenosyl-L-methionine</name>
        <dbReference type="ChEBI" id="CHEBI:59789"/>
    </ligand>
</feature>
<evidence type="ECO:0000256" key="2">
    <source>
        <dbReference type="ARBA" id="ARBA00022552"/>
    </source>
</evidence>
<dbReference type="SUPFAM" id="SSF53335">
    <property type="entry name" value="S-adenosyl-L-methionine-dependent methyltransferases"/>
    <property type="match status" value="1"/>
</dbReference>
<keyword evidence="3 6" id="KW-0489">Methyltransferase</keyword>
<dbReference type="PANTHER" id="PTHR31760">
    <property type="entry name" value="S-ADENOSYL-L-METHIONINE-DEPENDENT METHYLTRANSFERASES SUPERFAMILY PROTEIN"/>
    <property type="match status" value="1"/>
</dbReference>
<dbReference type="InterPro" id="IPR029063">
    <property type="entry name" value="SAM-dependent_MTases_sf"/>
</dbReference>